<gene>
    <name evidence="1" type="ORF">CtesDRAFT_PD3263</name>
</gene>
<protein>
    <submittedName>
        <fullName evidence="1">Uncharacterized protein</fullName>
    </submittedName>
</protein>
<dbReference type="AlphaFoldDB" id="B7X0Y5"/>
<dbReference type="Proteomes" id="UP000003039">
    <property type="component" value="Unassembled WGS sequence"/>
</dbReference>
<sequence length="31" mass="3591">MNDTMLWRFVQDKCFASTSHAWEGGTVQSRT</sequence>
<proteinExistence type="predicted"/>
<organism evidence="1 2">
    <name type="scientific">Comamonas testosteroni (strain DSM 14576 / KF-1)</name>
    <name type="common">Pseudomonas testosteroni</name>
    <dbReference type="NCBI Taxonomy" id="399795"/>
    <lineage>
        <taxon>Bacteria</taxon>
        <taxon>Pseudomonadati</taxon>
        <taxon>Pseudomonadota</taxon>
        <taxon>Betaproteobacteria</taxon>
        <taxon>Burkholderiales</taxon>
        <taxon>Comamonadaceae</taxon>
        <taxon>Comamonas</taxon>
    </lineage>
</organism>
<reference evidence="1 2" key="1">
    <citation type="journal article" date="2004" name="Appl. Environ. Microbiol.">
        <title>Mineralization of individual congeners of linear alkylbenzenesulfonate by defined pairs of heterotrophic bacteria.</title>
        <authorList>
            <person name="Schleheck D."/>
            <person name="Knepper T.P."/>
            <person name="Fischer K."/>
            <person name="Cook A.M."/>
        </authorList>
    </citation>
    <scope>NUCLEOTIDE SEQUENCE [LARGE SCALE GENOMIC DNA]</scope>
    <source>
        <strain evidence="2">DSM 14576 / KF-1</strain>
    </source>
</reference>
<accession>B7X0Y5</accession>
<evidence type="ECO:0000313" key="1">
    <source>
        <dbReference type="EMBL" id="EED68316.1"/>
    </source>
</evidence>
<evidence type="ECO:0000313" key="2">
    <source>
        <dbReference type="Proteomes" id="UP000003039"/>
    </source>
</evidence>
<dbReference type="EMBL" id="AAUJ02000001">
    <property type="protein sequence ID" value="EED68316.1"/>
    <property type="molecule type" value="Genomic_DNA"/>
</dbReference>
<name>B7X0Y5_COMTK</name>
<comment type="caution">
    <text evidence="1">The sequence shown here is derived from an EMBL/GenBank/DDBJ whole genome shotgun (WGS) entry which is preliminary data.</text>
</comment>